<dbReference type="Proteomes" id="UP000239709">
    <property type="component" value="Chromosome"/>
</dbReference>
<keyword evidence="4 6" id="KW-0408">Iron</keyword>
<evidence type="ECO:0000256" key="4">
    <source>
        <dbReference type="ARBA" id="ARBA00023004"/>
    </source>
</evidence>
<evidence type="ECO:0000313" key="9">
    <source>
        <dbReference type="Proteomes" id="UP000239709"/>
    </source>
</evidence>
<protein>
    <submittedName>
        <fullName evidence="8">DNA oxidative demethylase AlkB</fullName>
    </submittedName>
</protein>
<dbReference type="PANTHER" id="PTHR16557">
    <property type="entry name" value="ALKYLATED DNA REPAIR PROTEIN ALKB-RELATED"/>
    <property type="match status" value="1"/>
</dbReference>
<name>A0A2S0ME01_9BURK</name>
<feature type="binding site" evidence="5">
    <location>
        <position position="142"/>
    </location>
    <ligand>
        <name>substrate</name>
    </ligand>
</feature>
<feature type="binding site" evidence="5">
    <location>
        <begin position="211"/>
        <end position="217"/>
    </location>
    <ligand>
        <name>2-oxoglutarate</name>
        <dbReference type="ChEBI" id="CHEBI:16810"/>
    </ligand>
</feature>
<evidence type="ECO:0000256" key="1">
    <source>
        <dbReference type="ARBA" id="ARBA00022723"/>
    </source>
</evidence>
<dbReference type="EMBL" id="CP027666">
    <property type="protein sequence ID" value="AVO33991.1"/>
    <property type="molecule type" value="Genomic_DNA"/>
</dbReference>
<dbReference type="OrthoDB" id="9796932at2"/>
<dbReference type="GO" id="GO:0032259">
    <property type="term" value="P:methylation"/>
    <property type="evidence" value="ECO:0007669"/>
    <property type="project" value="UniProtKB-KW"/>
</dbReference>
<feature type="binding site" evidence="5">
    <location>
        <position position="76"/>
    </location>
    <ligand>
        <name>substrate</name>
    </ligand>
</feature>
<keyword evidence="8" id="KW-0489">Methyltransferase</keyword>
<dbReference type="NCBIfam" id="NF011930">
    <property type="entry name" value="PRK15401.1"/>
    <property type="match status" value="1"/>
</dbReference>
<evidence type="ECO:0000256" key="6">
    <source>
        <dbReference type="PIRSR" id="PIRSR604574-2"/>
    </source>
</evidence>
<dbReference type="GO" id="GO:0008168">
    <property type="term" value="F:methyltransferase activity"/>
    <property type="evidence" value="ECO:0007669"/>
    <property type="project" value="UniProtKB-KW"/>
</dbReference>
<dbReference type="GO" id="GO:0035515">
    <property type="term" value="F:oxidative RNA demethylase activity"/>
    <property type="evidence" value="ECO:0007669"/>
    <property type="project" value="TreeGrafter"/>
</dbReference>
<dbReference type="GO" id="GO:0035516">
    <property type="term" value="F:broad specificity oxidative DNA demethylase activity"/>
    <property type="evidence" value="ECO:0007669"/>
    <property type="project" value="TreeGrafter"/>
</dbReference>
<sequence length="220" mass="23151">MTLPLFDDDGAGPAPAGAVTHLGARAVVLRGAALSHLPAVWPALQAVVAQAGFRHMATPGGRAMQLALTNCGALGWVSDARGYRYSAQDPATGQPWPALPAPFLPLAQSAAAQAGFDGFAPDACLINRYTPGTRLSLHQDRDERDFGQPIVSVSLGLPAVFLWGGLQRADRPQRVPLFHGDVVVWGGADRLRFHGVAPVPDGTHPLTGAARINFTFRRAG</sequence>
<accession>A0A2S0ME01</accession>
<dbReference type="PANTHER" id="PTHR16557:SF2">
    <property type="entry name" value="NUCLEIC ACID DIOXYGENASE ALKBH1"/>
    <property type="match status" value="1"/>
</dbReference>
<dbReference type="PROSITE" id="PS51471">
    <property type="entry name" value="FE2OG_OXY"/>
    <property type="match status" value="1"/>
</dbReference>
<proteinExistence type="predicted"/>
<organism evidence="8 9">
    <name type="scientific">Ottowia oryzae</name>
    <dbReference type="NCBI Taxonomy" id="2109914"/>
    <lineage>
        <taxon>Bacteria</taxon>
        <taxon>Pseudomonadati</taxon>
        <taxon>Pseudomonadota</taxon>
        <taxon>Betaproteobacteria</taxon>
        <taxon>Burkholderiales</taxon>
        <taxon>Comamonadaceae</taxon>
        <taxon>Ottowia</taxon>
    </lineage>
</organism>
<evidence type="ECO:0000259" key="7">
    <source>
        <dbReference type="PROSITE" id="PS51471"/>
    </source>
</evidence>
<keyword evidence="8" id="KW-0808">Transferase</keyword>
<dbReference type="InterPro" id="IPR004574">
    <property type="entry name" value="Alkb"/>
</dbReference>
<dbReference type="GO" id="GO:0035513">
    <property type="term" value="P:oxidative RNA demethylation"/>
    <property type="evidence" value="ECO:0007669"/>
    <property type="project" value="TreeGrafter"/>
</dbReference>
<keyword evidence="2" id="KW-0223">Dioxygenase</keyword>
<dbReference type="AlphaFoldDB" id="A0A2S0ME01"/>
<dbReference type="RefSeq" id="WP_106702547.1">
    <property type="nucleotide sequence ID" value="NZ_CP027666.1"/>
</dbReference>
<evidence type="ECO:0000256" key="5">
    <source>
        <dbReference type="PIRSR" id="PIRSR604574-1"/>
    </source>
</evidence>
<dbReference type="Pfam" id="PF13532">
    <property type="entry name" value="2OG-FeII_Oxy_2"/>
    <property type="match status" value="1"/>
</dbReference>
<feature type="binding site" evidence="6">
    <location>
        <position position="194"/>
    </location>
    <ligand>
        <name>Fe cation</name>
        <dbReference type="ChEBI" id="CHEBI:24875"/>
        <note>catalytic</note>
    </ligand>
</feature>
<comment type="cofactor">
    <cofactor evidence="6">
        <name>Fe(2+)</name>
        <dbReference type="ChEBI" id="CHEBI:29033"/>
    </cofactor>
    <text evidence="6">Binds 1 Fe(2+) ion per subunit.</text>
</comment>
<feature type="binding site" evidence="5">
    <location>
        <begin position="127"/>
        <end position="129"/>
    </location>
    <ligand>
        <name>2-oxoglutarate</name>
        <dbReference type="ChEBI" id="CHEBI:16810"/>
    </ligand>
</feature>
<feature type="binding site" evidence="6">
    <location>
        <position position="138"/>
    </location>
    <ligand>
        <name>Fe cation</name>
        <dbReference type="ChEBI" id="CHEBI:24875"/>
        <note>catalytic</note>
    </ligand>
</feature>
<dbReference type="Gene3D" id="2.60.120.590">
    <property type="entry name" value="Alpha-ketoglutarate-dependent dioxygenase AlkB-like"/>
    <property type="match status" value="1"/>
</dbReference>
<evidence type="ECO:0000256" key="3">
    <source>
        <dbReference type="ARBA" id="ARBA00023002"/>
    </source>
</evidence>
<gene>
    <name evidence="8" type="ORF">C6570_06800</name>
</gene>
<dbReference type="InterPro" id="IPR037151">
    <property type="entry name" value="AlkB-like_sf"/>
</dbReference>
<dbReference type="GO" id="GO:0008198">
    <property type="term" value="F:ferrous iron binding"/>
    <property type="evidence" value="ECO:0007669"/>
    <property type="project" value="TreeGrafter"/>
</dbReference>
<feature type="binding site" evidence="6">
    <location>
        <position position="140"/>
    </location>
    <ligand>
        <name>Fe cation</name>
        <dbReference type="ChEBI" id="CHEBI:24875"/>
        <note>catalytic</note>
    </ligand>
</feature>
<keyword evidence="1 6" id="KW-0479">Metal-binding</keyword>
<dbReference type="SUPFAM" id="SSF51197">
    <property type="entry name" value="Clavaminate synthase-like"/>
    <property type="match status" value="1"/>
</dbReference>
<evidence type="ECO:0000256" key="2">
    <source>
        <dbReference type="ARBA" id="ARBA00022964"/>
    </source>
</evidence>
<keyword evidence="9" id="KW-1185">Reference proteome</keyword>
<dbReference type="InterPro" id="IPR005123">
    <property type="entry name" value="Oxoglu/Fe-dep_dioxygenase_dom"/>
</dbReference>
<keyword evidence="3" id="KW-0560">Oxidoreductase</keyword>
<dbReference type="GO" id="GO:0005737">
    <property type="term" value="C:cytoplasm"/>
    <property type="evidence" value="ECO:0007669"/>
    <property type="project" value="TreeGrafter"/>
</dbReference>
<feature type="binding site" evidence="5">
    <location>
        <position position="168"/>
    </location>
    <ligand>
        <name>substrate</name>
    </ligand>
</feature>
<evidence type="ECO:0000313" key="8">
    <source>
        <dbReference type="EMBL" id="AVO33991.1"/>
    </source>
</evidence>
<feature type="domain" description="Fe2OG dioxygenase" evidence="7">
    <location>
        <begin position="120"/>
        <end position="220"/>
    </location>
</feature>
<reference evidence="8 9" key="1">
    <citation type="submission" date="2018-03" db="EMBL/GenBank/DDBJ databases">
        <title>Genome sequencing of Ottowia sp.</title>
        <authorList>
            <person name="Kim S.-J."/>
            <person name="Heo J."/>
            <person name="Kwon S.-W."/>
        </authorList>
    </citation>
    <scope>NUCLEOTIDE SEQUENCE [LARGE SCALE GENOMIC DNA]</scope>
    <source>
        <strain evidence="8 9">KADR8-3</strain>
    </source>
</reference>
<dbReference type="InterPro" id="IPR027450">
    <property type="entry name" value="AlkB-like"/>
</dbReference>
<feature type="binding site" evidence="5">
    <location>
        <begin position="83"/>
        <end position="85"/>
    </location>
    <ligand>
        <name>substrate</name>
    </ligand>
</feature>
<dbReference type="KEGG" id="otk:C6570_06800"/>